<dbReference type="RefSeq" id="WP_051645849.1">
    <property type="nucleotide sequence ID" value="NZ_BNAB01000022.1"/>
</dbReference>
<dbReference type="Gene3D" id="1.25.40.20">
    <property type="entry name" value="Ankyrin repeat-containing domain"/>
    <property type="match status" value="1"/>
</dbReference>
<dbReference type="AlphaFoldDB" id="A0AAN4UU69"/>
<organism evidence="2 5">
    <name type="scientific">Allgaiera indica</name>
    <dbReference type="NCBI Taxonomy" id="765699"/>
    <lineage>
        <taxon>Bacteria</taxon>
        <taxon>Pseudomonadati</taxon>
        <taxon>Pseudomonadota</taxon>
        <taxon>Alphaproteobacteria</taxon>
        <taxon>Rhodobacterales</taxon>
        <taxon>Paracoccaceae</taxon>
        <taxon>Allgaiera</taxon>
    </lineage>
</organism>
<comment type="caution">
    <text evidence="2">The sequence shown here is derived from an EMBL/GenBank/DDBJ whole genome shotgun (WGS) entry which is preliminary data.</text>
</comment>
<proteinExistence type="predicted"/>
<protein>
    <recommendedName>
        <fullName evidence="6">Ankyrin repeat domain-containing protein</fullName>
    </recommendedName>
</protein>
<dbReference type="Pfam" id="PF13606">
    <property type="entry name" value="Ank_3"/>
    <property type="match status" value="1"/>
</dbReference>
<dbReference type="EMBL" id="FNOB01000024">
    <property type="protein sequence ID" value="SDX67815.1"/>
    <property type="molecule type" value="Genomic_DNA"/>
</dbReference>
<dbReference type="InterPro" id="IPR036770">
    <property type="entry name" value="Ankyrin_rpt-contain_sf"/>
</dbReference>
<accession>A0AAN4UU69</accession>
<dbReference type="InterPro" id="IPR002110">
    <property type="entry name" value="Ankyrin_rpt"/>
</dbReference>
<reference evidence="3 4" key="2">
    <citation type="submission" date="2016-10" db="EMBL/GenBank/DDBJ databases">
        <authorList>
            <person name="Varghese N."/>
            <person name="Submissions S."/>
        </authorList>
    </citation>
    <scope>NUCLEOTIDE SEQUENCE [LARGE SCALE GENOMIC DNA]</scope>
    <source>
        <strain evidence="3 4">DSM 24802</strain>
    </source>
</reference>
<keyword evidence="1" id="KW-0040">ANK repeat</keyword>
<gene>
    <name evidence="2" type="ORF">GCM10008024_35420</name>
    <name evidence="3" type="ORF">SAMN05444006_1241</name>
</gene>
<evidence type="ECO:0000313" key="3">
    <source>
        <dbReference type="EMBL" id="SDX67815.1"/>
    </source>
</evidence>
<dbReference type="EMBL" id="BNAB01000022">
    <property type="protein sequence ID" value="GHE05262.1"/>
    <property type="molecule type" value="Genomic_DNA"/>
</dbReference>
<sequence>MLTPDVIEHNLHSIPTALRPAASPFLKDQASALLEAVEPLQDIIRPLVTEAHADMGDQTNTRLIVRHLLKAGADVNARPDKINSDLARAALTPFLYAAEIGNRWLLKELIDCGADVLSRDGKGATALRRLHFWGHSDLSGEFLGWLVPEDRIRLREM</sequence>
<evidence type="ECO:0000313" key="4">
    <source>
        <dbReference type="Proteomes" id="UP000199541"/>
    </source>
</evidence>
<reference evidence="2" key="3">
    <citation type="submission" date="2023-06" db="EMBL/GenBank/DDBJ databases">
        <authorList>
            <person name="Sun Q."/>
            <person name="Zhou Y."/>
        </authorList>
    </citation>
    <scope>NUCLEOTIDE SEQUENCE</scope>
    <source>
        <strain evidence="2">CGMCC 1.10859</strain>
    </source>
</reference>
<evidence type="ECO:0000313" key="2">
    <source>
        <dbReference type="EMBL" id="GHE05262.1"/>
    </source>
</evidence>
<name>A0AAN4UU69_9RHOB</name>
<feature type="repeat" description="ANK" evidence="1">
    <location>
        <begin position="89"/>
        <end position="121"/>
    </location>
</feature>
<dbReference type="SUPFAM" id="SSF48403">
    <property type="entry name" value="Ankyrin repeat"/>
    <property type="match status" value="1"/>
</dbReference>
<evidence type="ECO:0000256" key="1">
    <source>
        <dbReference type="PROSITE-ProRule" id="PRU00023"/>
    </source>
</evidence>
<reference evidence="2" key="1">
    <citation type="journal article" date="2014" name="Int. J. Syst. Evol. Microbiol.">
        <title>Complete genome sequence of Corynebacterium casei LMG S-19264T (=DSM 44701T), isolated from a smear-ripened cheese.</title>
        <authorList>
            <consortium name="US DOE Joint Genome Institute (JGI-PGF)"/>
            <person name="Walter F."/>
            <person name="Albersmeier A."/>
            <person name="Kalinowski J."/>
            <person name="Ruckert C."/>
        </authorList>
    </citation>
    <scope>NUCLEOTIDE SEQUENCE</scope>
    <source>
        <strain evidence="2">CGMCC 1.10859</strain>
    </source>
</reference>
<dbReference type="Proteomes" id="UP000199541">
    <property type="component" value="Unassembled WGS sequence"/>
</dbReference>
<dbReference type="PROSITE" id="PS50088">
    <property type="entry name" value="ANK_REPEAT"/>
    <property type="match status" value="1"/>
</dbReference>
<dbReference type="Proteomes" id="UP000634647">
    <property type="component" value="Unassembled WGS sequence"/>
</dbReference>
<evidence type="ECO:0000313" key="5">
    <source>
        <dbReference type="Proteomes" id="UP000634647"/>
    </source>
</evidence>
<evidence type="ECO:0008006" key="6">
    <source>
        <dbReference type="Google" id="ProtNLM"/>
    </source>
</evidence>
<keyword evidence="4" id="KW-1185">Reference proteome</keyword>